<dbReference type="AlphaFoldDB" id="A0A6A4PHZ6"/>
<evidence type="ECO:0000256" key="2">
    <source>
        <dbReference type="ARBA" id="ARBA00022679"/>
    </source>
</evidence>
<organism evidence="5 6">
    <name type="scientific">Lupinus albus</name>
    <name type="common">White lupine</name>
    <name type="synonym">Lupinus termis</name>
    <dbReference type="NCBI Taxonomy" id="3870"/>
    <lineage>
        <taxon>Eukaryota</taxon>
        <taxon>Viridiplantae</taxon>
        <taxon>Streptophyta</taxon>
        <taxon>Embryophyta</taxon>
        <taxon>Tracheophyta</taxon>
        <taxon>Spermatophyta</taxon>
        <taxon>Magnoliopsida</taxon>
        <taxon>eudicotyledons</taxon>
        <taxon>Gunneridae</taxon>
        <taxon>Pentapetalae</taxon>
        <taxon>rosids</taxon>
        <taxon>fabids</taxon>
        <taxon>Fabales</taxon>
        <taxon>Fabaceae</taxon>
        <taxon>Papilionoideae</taxon>
        <taxon>50 kb inversion clade</taxon>
        <taxon>genistoids sensu lato</taxon>
        <taxon>core genistoids</taxon>
        <taxon>Genisteae</taxon>
        <taxon>Lupinus</taxon>
    </lineage>
</organism>
<proteinExistence type="predicted"/>
<reference evidence="6" key="1">
    <citation type="journal article" date="2020" name="Nat. Commun.">
        <title>Genome sequence of the cluster root forming white lupin.</title>
        <authorList>
            <person name="Hufnagel B."/>
            <person name="Marques A."/>
            <person name="Soriano A."/>
            <person name="Marques L."/>
            <person name="Divol F."/>
            <person name="Doumas P."/>
            <person name="Sallet E."/>
            <person name="Mancinotti D."/>
            <person name="Carrere S."/>
            <person name="Marande W."/>
            <person name="Arribat S."/>
            <person name="Keller J."/>
            <person name="Huneau C."/>
            <person name="Blein T."/>
            <person name="Aime D."/>
            <person name="Laguerre M."/>
            <person name="Taylor J."/>
            <person name="Schubert V."/>
            <person name="Nelson M."/>
            <person name="Geu-Flores F."/>
            <person name="Crespi M."/>
            <person name="Gallardo-Guerrero K."/>
            <person name="Delaux P.-M."/>
            <person name="Salse J."/>
            <person name="Berges H."/>
            <person name="Guyot R."/>
            <person name="Gouzy J."/>
            <person name="Peret B."/>
        </authorList>
    </citation>
    <scope>NUCLEOTIDE SEQUENCE [LARGE SCALE GENOMIC DNA]</scope>
    <source>
        <strain evidence="6">cv. Amiga</strain>
    </source>
</reference>
<protein>
    <submittedName>
        <fullName evidence="5">Putative DNA-directed RNA polymerase</fullName>
    </submittedName>
</protein>
<name>A0A6A4PHZ6_LUPAL</name>
<dbReference type="EMBL" id="WOCE01000013">
    <property type="protein sequence ID" value="KAE9600984.1"/>
    <property type="molecule type" value="Genomic_DNA"/>
</dbReference>
<accession>A0A6A4PHZ6</accession>
<keyword evidence="1 5" id="KW-0240">DNA-directed RNA polymerase</keyword>
<keyword evidence="4" id="KW-0804">Transcription</keyword>
<keyword evidence="3" id="KW-0548">Nucleotidyltransferase</keyword>
<dbReference type="GO" id="GO:0016779">
    <property type="term" value="F:nucleotidyltransferase activity"/>
    <property type="evidence" value="ECO:0007669"/>
    <property type="project" value="UniProtKB-KW"/>
</dbReference>
<dbReference type="InterPro" id="IPR050254">
    <property type="entry name" value="RNA_pol_beta''_euk"/>
</dbReference>
<evidence type="ECO:0000313" key="5">
    <source>
        <dbReference type="EMBL" id="KAE9600984.1"/>
    </source>
</evidence>
<dbReference type="GO" id="GO:0000428">
    <property type="term" value="C:DNA-directed RNA polymerase complex"/>
    <property type="evidence" value="ECO:0007669"/>
    <property type="project" value="UniProtKB-KW"/>
</dbReference>
<evidence type="ECO:0000256" key="1">
    <source>
        <dbReference type="ARBA" id="ARBA00022478"/>
    </source>
</evidence>
<evidence type="ECO:0000256" key="3">
    <source>
        <dbReference type="ARBA" id="ARBA00022695"/>
    </source>
</evidence>
<dbReference type="OrthoDB" id="725702at2759"/>
<evidence type="ECO:0000256" key="4">
    <source>
        <dbReference type="ARBA" id="ARBA00023163"/>
    </source>
</evidence>
<gene>
    <name evidence="5" type="ORF">Lalb_Chr13g0292891</name>
</gene>
<keyword evidence="6" id="KW-1185">Reference proteome</keyword>
<dbReference type="PANTHER" id="PTHR34995:SF1">
    <property type="entry name" value="DNA-DIRECTED RNA POLYMERASE SUBUNIT BETA"/>
    <property type="match status" value="1"/>
</dbReference>
<evidence type="ECO:0000313" key="6">
    <source>
        <dbReference type="Proteomes" id="UP000447434"/>
    </source>
</evidence>
<sequence>MHWITDVYHACKFTYSNVHILRKTCDLWILSGKSCRYGAGWFSLRKDQDQMNIDSFASKKKFKRFST</sequence>
<comment type="caution">
    <text evidence="5">The sequence shown here is derived from an EMBL/GenBank/DDBJ whole genome shotgun (WGS) entry which is preliminary data.</text>
</comment>
<dbReference type="Proteomes" id="UP000447434">
    <property type="component" value="Chromosome 13"/>
</dbReference>
<dbReference type="PANTHER" id="PTHR34995">
    <property type="entry name" value="DNA-DIRECTED RNA POLYMERASE SUBUNIT BETA"/>
    <property type="match status" value="1"/>
</dbReference>
<keyword evidence="2" id="KW-0808">Transferase</keyword>